<keyword evidence="2" id="KW-1003">Cell membrane</keyword>
<dbReference type="PANTHER" id="PTHR30572:SF4">
    <property type="entry name" value="ABC TRANSPORTER PERMEASE YTRF"/>
    <property type="match status" value="1"/>
</dbReference>
<dbReference type="PANTHER" id="PTHR30572">
    <property type="entry name" value="MEMBRANE COMPONENT OF TRANSPORTER-RELATED"/>
    <property type="match status" value="1"/>
</dbReference>
<feature type="transmembrane region" description="Helical" evidence="7">
    <location>
        <begin position="369"/>
        <end position="395"/>
    </location>
</feature>
<keyword evidence="4 7" id="KW-1133">Transmembrane helix</keyword>
<evidence type="ECO:0000256" key="7">
    <source>
        <dbReference type="SAM" id="Phobius"/>
    </source>
</evidence>
<evidence type="ECO:0000256" key="1">
    <source>
        <dbReference type="ARBA" id="ARBA00004651"/>
    </source>
</evidence>
<evidence type="ECO:0000313" key="10">
    <source>
        <dbReference type="EMBL" id="SHF06267.1"/>
    </source>
</evidence>
<dbReference type="Pfam" id="PF12704">
    <property type="entry name" value="MacB_PCD"/>
    <property type="match status" value="1"/>
</dbReference>
<sequence length="447" mass="48820">MKAIIQRYGHDIVTGIESIFANKVKSLLTALGIIFGVAAVISMLAIGNGAQQEILEQIKMVGVNNIVISPVVGSDSENENSSGSEDGPQVSTKKFSKGLTLLDVEAIKEVIPSVERVTPVISFNYSAILDGKSKPVVLEGINNHYFHLFNITLQSGKEFTDEQMANAFPVCVIGDNIRKVFFNQEDPIGKHIKCGEIWLQVVGVVERRDFTASASDEMGISSTDNKIFVPAKTVNMRFRNRALIRADEVEALATSQGGEANQSENINQLDKIIVQVDETEYLSSTAEVIRRMLLRRHNNLYDFEVTIPELLLKQQQRTKNIFNIVLGVIAGISLLVGGIGIMNIMLASVMERIREIGVRQAIGASRIDIIVQFLSESTIISVSGGIIGILLGVALSKIITVVFDIQTIISAFSIIISFGVSVIVGITFGYLPAKRASEHDPVNSLRY</sequence>
<proteinExistence type="inferred from homology"/>
<name>A0A1M4YKU3_9BACT</name>
<dbReference type="Pfam" id="PF02687">
    <property type="entry name" value="FtsX"/>
    <property type="match status" value="1"/>
</dbReference>
<dbReference type="InterPro" id="IPR050250">
    <property type="entry name" value="Macrolide_Exporter_MacB"/>
</dbReference>
<dbReference type="OrthoDB" id="9770036at2"/>
<feature type="domain" description="MacB-like periplasmic core" evidence="9">
    <location>
        <begin position="26"/>
        <end position="252"/>
    </location>
</feature>
<dbReference type="Proteomes" id="UP000184164">
    <property type="component" value="Unassembled WGS sequence"/>
</dbReference>
<accession>A0A1M4YKU3</accession>
<reference evidence="11" key="1">
    <citation type="submission" date="2016-11" db="EMBL/GenBank/DDBJ databases">
        <authorList>
            <person name="Varghese N."/>
            <person name="Submissions S."/>
        </authorList>
    </citation>
    <scope>NUCLEOTIDE SEQUENCE [LARGE SCALE GENOMIC DNA]</scope>
    <source>
        <strain evidence="11">DSM 26910</strain>
    </source>
</reference>
<dbReference type="InterPro" id="IPR003838">
    <property type="entry name" value="ABC3_permease_C"/>
</dbReference>
<organism evidence="10 11">
    <name type="scientific">Mariniphaga anaerophila</name>
    <dbReference type="NCBI Taxonomy" id="1484053"/>
    <lineage>
        <taxon>Bacteria</taxon>
        <taxon>Pseudomonadati</taxon>
        <taxon>Bacteroidota</taxon>
        <taxon>Bacteroidia</taxon>
        <taxon>Marinilabiliales</taxon>
        <taxon>Prolixibacteraceae</taxon>
        <taxon>Mariniphaga</taxon>
    </lineage>
</organism>
<keyword evidence="3 7" id="KW-0812">Transmembrane</keyword>
<comment type="similarity">
    <text evidence="6">Belongs to the ABC-4 integral membrane protein family.</text>
</comment>
<gene>
    <name evidence="10" type="ORF">SAMN05444274_103386</name>
</gene>
<feature type="transmembrane region" description="Helical" evidence="7">
    <location>
        <begin position="27"/>
        <end position="47"/>
    </location>
</feature>
<evidence type="ECO:0000259" key="9">
    <source>
        <dbReference type="Pfam" id="PF12704"/>
    </source>
</evidence>
<evidence type="ECO:0000256" key="2">
    <source>
        <dbReference type="ARBA" id="ARBA00022475"/>
    </source>
</evidence>
<dbReference type="GO" id="GO:0022857">
    <property type="term" value="F:transmembrane transporter activity"/>
    <property type="evidence" value="ECO:0007669"/>
    <property type="project" value="TreeGrafter"/>
</dbReference>
<evidence type="ECO:0000256" key="4">
    <source>
        <dbReference type="ARBA" id="ARBA00022989"/>
    </source>
</evidence>
<evidence type="ECO:0000256" key="5">
    <source>
        <dbReference type="ARBA" id="ARBA00023136"/>
    </source>
</evidence>
<feature type="domain" description="ABC3 transporter permease C-terminal" evidence="8">
    <location>
        <begin position="328"/>
        <end position="441"/>
    </location>
</feature>
<protein>
    <submittedName>
        <fullName evidence="10">Putative ABC transport system permease protein</fullName>
    </submittedName>
</protein>
<evidence type="ECO:0000313" key="11">
    <source>
        <dbReference type="Proteomes" id="UP000184164"/>
    </source>
</evidence>
<comment type="subcellular location">
    <subcellularLocation>
        <location evidence="1">Cell membrane</location>
        <topology evidence="1">Multi-pass membrane protein</topology>
    </subcellularLocation>
</comment>
<dbReference type="GO" id="GO:0005886">
    <property type="term" value="C:plasma membrane"/>
    <property type="evidence" value="ECO:0007669"/>
    <property type="project" value="UniProtKB-SubCell"/>
</dbReference>
<evidence type="ECO:0000259" key="8">
    <source>
        <dbReference type="Pfam" id="PF02687"/>
    </source>
</evidence>
<dbReference type="RefSeq" id="WP_073000493.1">
    <property type="nucleotide sequence ID" value="NZ_FQUM01000003.1"/>
</dbReference>
<dbReference type="STRING" id="1484053.SAMN05444274_103386"/>
<feature type="transmembrane region" description="Helical" evidence="7">
    <location>
        <begin position="321"/>
        <end position="348"/>
    </location>
</feature>
<evidence type="ECO:0000256" key="6">
    <source>
        <dbReference type="ARBA" id="ARBA00038076"/>
    </source>
</evidence>
<keyword evidence="11" id="KW-1185">Reference proteome</keyword>
<dbReference type="AlphaFoldDB" id="A0A1M4YKU3"/>
<dbReference type="InterPro" id="IPR025857">
    <property type="entry name" value="MacB_PCD"/>
</dbReference>
<dbReference type="EMBL" id="FQUM01000003">
    <property type="protein sequence ID" value="SHF06267.1"/>
    <property type="molecule type" value="Genomic_DNA"/>
</dbReference>
<feature type="transmembrane region" description="Helical" evidence="7">
    <location>
        <begin position="407"/>
        <end position="431"/>
    </location>
</feature>
<keyword evidence="5 7" id="KW-0472">Membrane</keyword>
<evidence type="ECO:0000256" key="3">
    <source>
        <dbReference type="ARBA" id="ARBA00022692"/>
    </source>
</evidence>